<dbReference type="EMBL" id="WHUT02000008">
    <property type="protein sequence ID" value="NUB45443.1"/>
    <property type="molecule type" value="Genomic_DNA"/>
</dbReference>
<evidence type="ECO:0000259" key="1">
    <source>
        <dbReference type="Pfam" id="PF00109"/>
    </source>
</evidence>
<organism evidence="2 3">
    <name type="scientific">Fertoeibacter niger</name>
    <dbReference type="NCBI Taxonomy" id="2656921"/>
    <lineage>
        <taxon>Bacteria</taxon>
        <taxon>Pseudomonadati</taxon>
        <taxon>Pseudomonadota</taxon>
        <taxon>Alphaproteobacteria</taxon>
        <taxon>Rhodobacterales</taxon>
        <taxon>Paracoccaceae</taxon>
        <taxon>Fertoeibacter</taxon>
    </lineage>
</organism>
<feature type="domain" description="Beta-ketoacyl synthase-like N-terminal" evidence="1">
    <location>
        <begin position="64"/>
        <end position="191"/>
    </location>
</feature>
<dbReference type="InterPro" id="IPR014030">
    <property type="entry name" value="Ketoacyl_synth_N"/>
</dbReference>
<reference evidence="2" key="1">
    <citation type="submission" date="2020-05" db="EMBL/GenBank/DDBJ databases">
        <title>Fertoebacter nigrum gen. nov., sp. nov., a new member of the family Rhodobacteraceae.</title>
        <authorList>
            <person name="Szuroczki S."/>
            <person name="Abbaszade G."/>
            <person name="Buni D."/>
            <person name="Schumann P."/>
            <person name="Toth E."/>
        </authorList>
    </citation>
    <scope>NUCLEOTIDE SEQUENCE</scope>
    <source>
        <strain evidence="2">RG-N-1a</strain>
    </source>
</reference>
<dbReference type="GO" id="GO:0016746">
    <property type="term" value="F:acyltransferase activity"/>
    <property type="evidence" value="ECO:0007669"/>
    <property type="project" value="InterPro"/>
</dbReference>
<gene>
    <name evidence="2" type="ORF">GEU84_013675</name>
</gene>
<dbReference type="RefSeq" id="WP_152827021.1">
    <property type="nucleotide sequence ID" value="NZ_WHUT02000008.1"/>
</dbReference>
<name>A0A8X8H4G4_9RHOB</name>
<dbReference type="Proteomes" id="UP000484076">
    <property type="component" value="Unassembled WGS sequence"/>
</dbReference>
<evidence type="ECO:0000313" key="3">
    <source>
        <dbReference type="Proteomes" id="UP000484076"/>
    </source>
</evidence>
<sequence length="306" mass="32491">MKDSIVISASCADAAFPEPLRSDGQKADAAFGSFLVHYLDHSEYEAHAAIDRSRHTRVSHRLSRMVARLCARSGLSAEALAGPRTGLVSGSSYGCSPVYEMHHRLRQQGPRGVDAVRFAQATHNYPVSSCAIEYGLQGPCLSVVSTETAGLDALQCAFDWLRDNRCDRVLVTAFEDFAPPTADHLLARARATPGTAFGEAMVLLLLERETAATARGLAGLARLGSVTNIPARGRSHLHIQCSDPAVRTMRSQALDFLGAGGLLAIHDLLTSPDGAGPAATDWQIAVTAPASGIAVNIALPQMEHSQ</sequence>
<dbReference type="AlphaFoldDB" id="A0A8X8H4G4"/>
<protein>
    <recommendedName>
        <fullName evidence="1">Beta-ketoacyl synthase-like N-terminal domain-containing protein</fullName>
    </recommendedName>
</protein>
<keyword evidence="3" id="KW-1185">Reference proteome</keyword>
<dbReference type="SUPFAM" id="SSF53901">
    <property type="entry name" value="Thiolase-like"/>
    <property type="match status" value="1"/>
</dbReference>
<comment type="caution">
    <text evidence="2">The sequence shown here is derived from an EMBL/GenBank/DDBJ whole genome shotgun (WGS) entry which is preliminary data.</text>
</comment>
<evidence type="ECO:0000313" key="2">
    <source>
        <dbReference type="EMBL" id="NUB45443.1"/>
    </source>
</evidence>
<dbReference type="Gene3D" id="3.40.47.10">
    <property type="match status" value="1"/>
</dbReference>
<accession>A0A8X8H4G4</accession>
<dbReference type="Pfam" id="PF00109">
    <property type="entry name" value="ketoacyl-synt"/>
    <property type="match status" value="1"/>
</dbReference>
<proteinExistence type="predicted"/>
<dbReference type="InterPro" id="IPR016039">
    <property type="entry name" value="Thiolase-like"/>
</dbReference>